<gene>
    <name evidence="1" type="ORF">GCM10023187_09820</name>
</gene>
<dbReference type="RefSeq" id="WP_345264534.1">
    <property type="nucleotide sequence ID" value="NZ_BAABHB010000002.1"/>
</dbReference>
<evidence type="ECO:0000313" key="1">
    <source>
        <dbReference type="EMBL" id="GAA4398817.1"/>
    </source>
</evidence>
<keyword evidence="2" id="KW-1185">Reference proteome</keyword>
<organism evidence="1 2">
    <name type="scientific">Nibrella viscosa</name>
    <dbReference type="NCBI Taxonomy" id="1084524"/>
    <lineage>
        <taxon>Bacteria</taxon>
        <taxon>Pseudomonadati</taxon>
        <taxon>Bacteroidota</taxon>
        <taxon>Cytophagia</taxon>
        <taxon>Cytophagales</taxon>
        <taxon>Spirosomataceae</taxon>
        <taxon>Nibrella</taxon>
    </lineage>
</organism>
<comment type="caution">
    <text evidence="1">The sequence shown here is derived from an EMBL/GenBank/DDBJ whole genome shotgun (WGS) entry which is preliminary data.</text>
</comment>
<dbReference type="Proteomes" id="UP001500936">
    <property type="component" value="Unassembled WGS sequence"/>
</dbReference>
<proteinExistence type="predicted"/>
<evidence type="ECO:0000313" key="2">
    <source>
        <dbReference type="Proteomes" id="UP001500936"/>
    </source>
</evidence>
<name>A0ABP8K0K5_9BACT</name>
<sequence length="150" mass="16827">MMSFLLNSLSVEHAFGIPEVAKLLSNAPSGEVIIGVVDNDKEKRVPIYLTQFTIQSSTNRVLVKQKPGSNQYLIVIDKALESFLLWNAEQVNLDVTSFGFPDSPKLLGRRLKYALIDHDRAYIDLLAALRNRQAPGLITLERILNDFITT</sequence>
<accession>A0ABP8K0K5</accession>
<dbReference type="EMBL" id="BAABHB010000002">
    <property type="protein sequence ID" value="GAA4398817.1"/>
    <property type="molecule type" value="Genomic_DNA"/>
</dbReference>
<protein>
    <submittedName>
        <fullName evidence="1">Uncharacterized protein</fullName>
    </submittedName>
</protein>
<reference evidence="2" key="1">
    <citation type="journal article" date="2019" name="Int. J. Syst. Evol. Microbiol.">
        <title>The Global Catalogue of Microorganisms (GCM) 10K type strain sequencing project: providing services to taxonomists for standard genome sequencing and annotation.</title>
        <authorList>
            <consortium name="The Broad Institute Genomics Platform"/>
            <consortium name="The Broad Institute Genome Sequencing Center for Infectious Disease"/>
            <person name="Wu L."/>
            <person name="Ma J."/>
        </authorList>
    </citation>
    <scope>NUCLEOTIDE SEQUENCE [LARGE SCALE GENOMIC DNA]</scope>
    <source>
        <strain evidence="2">JCM 17925</strain>
    </source>
</reference>